<name>A0AAW6T859_9MICO</name>
<keyword evidence="2" id="KW-0472">Membrane</keyword>
<keyword evidence="2" id="KW-1133">Transmembrane helix</keyword>
<feature type="compositionally biased region" description="Basic and acidic residues" evidence="1">
    <location>
        <begin position="7"/>
        <end position="23"/>
    </location>
</feature>
<dbReference type="Proteomes" id="UP001321506">
    <property type="component" value="Unassembled WGS sequence"/>
</dbReference>
<evidence type="ECO:0000313" key="3">
    <source>
        <dbReference type="EMBL" id="MDI2097575.1"/>
    </source>
</evidence>
<gene>
    <name evidence="3" type="ORF">QF206_01150</name>
</gene>
<evidence type="ECO:0000256" key="2">
    <source>
        <dbReference type="SAM" id="Phobius"/>
    </source>
</evidence>
<organism evidence="3 4">
    <name type="scientific">Ruicaihuangia caeni</name>
    <dbReference type="NCBI Taxonomy" id="3042517"/>
    <lineage>
        <taxon>Bacteria</taxon>
        <taxon>Bacillati</taxon>
        <taxon>Actinomycetota</taxon>
        <taxon>Actinomycetes</taxon>
        <taxon>Micrococcales</taxon>
        <taxon>Microbacteriaceae</taxon>
        <taxon>Ruicaihuangia</taxon>
    </lineage>
</organism>
<keyword evidence="4" id="KW-1185">Reference proteome</keyword>
<evidence type="ECO:0000256" key="1">
    <source>
        <dbReference type="SAM" id="MobiDB-lite"/>
    </source>
</evidence>
<feature type="transmembrane region" description="Helical" evidence="2">
    <location>
        <begin position="103"/>
        <end position="126"/>
    </location>
</feature>
<proteinExistence type="predicted"/>
<feature type="transmembrane region" description="Helical" evidence="2">
    <location>
        <begin position="133"/>
        <end position="153"/>
    </location>
</feature>
<reference evidence="3 4" key="1">
    <citation type="submission" date="2023-04" db="EMBL/GenBank/DDBJ databases">
        <title>Klugiella caeni sp. nov. isolated from the sludge of biochemical tank.</title>
        <authorList>
            <person name="Geng K."/>
        </authorList>
    </citation>
    <scope>NUCLEOTIDE SEQUENCE [LARGE SCALE GENOMIC DNA]</scope>
    <source>
        <strain evidence="3 4">YN-L-19</strain>
    </source>
</reference>
<dbReference type="RefSeq" id="WP_281487365.1">
    <property type="nucleotide sequence ID" value="NZ_JASATX010000001.1"/>
</dbReference>
<feature type="region of interest" description="Disordered" evidence="1">
    <location>
        <begin position="1"/>
        <end position="46"/>
    </location>
</feature>
<comment type="caution">
    <text evidence="3">The sequence shown here is derived from an EMBL/GenBank/DDBJ whole genome shotgun (WGS) entry which is preliminary data.</text>
</comment>
<accession>A0AAW6T859</accession>
<feature type="transmembrane region" description="Helical" evidence="2">
    <location>
        <begin position="68"/>
        <end position="91"/>
    </location>
</feature>
<evidence type="ECO:0008006" key="5">
    <source>
        <dbReference type="Google" id="ProtNLM"/>
    </source>
</evidence>
<keyword evidence="2" id="KW-0812">Transmembrane</keyword>
<protein>
    <recommendedName>
        <fullName evidence="5">DNA polymerase III subunit gamma/tau</fullName>
    </recommendedName>
</protein>
<evidence type="ECO:0000313" key="4">
    <source>
        <dbReference type="Proteomes" id="UP001321506"/>
    </source>
</evidence>
<sequence>MTQGDSPDDRFDASDDEALRWAGDESLDTASPQKSSARGALSTGVEGGQDASNAGAAVASSTGGALQLVALGVIAGIYVIYSVGWVAAVFRDPVTLGALLPEIMYQLGEALAIVAPAVWFAVVLVLTRGRRPLARFGWLAAGLVLLVPLPWVLGSAA</sequence>
<dbReference type="EMBL" id="JASATX010000001">
    <property type="protein sequence ID" value="MDI2097575.1"/>
    <property type="molecule type" value="Genomic_DNA"/>
</dbReference>
<dbReference type="AlphaFoldDB" id="A0AAW6T859"/>